<feature type="signal peptide" evidence="1">
    <location>
        <begin position="1"/>
        <end position="25"/>
    </location>
</feature>
<sequence length="127" mass="13442">MKINTDRIRLAAMALALAVSGYAAAHGQARPQHGGLVDNGGEITFEMVQQKDGITIFVDDHGNPVSTKGAIGELLLGSETGKRIASLIPSGQNRVRGAKPVYRAGDRLYVRLTLGDGSIVVGEFLTR</sequence>
<name>A0A1P8K0P5_9BURK</name>
<dbReference type="KEGG" id="rhy:RD110_22160"/>
<keyword evidence="3" id="KW-1185">Reference proteome</keyword>
<evidence type="ECO:0000313" key="2">
    <source>
        <dbReference type="EMBL" id="APW39577.1"/>
    </source>
</evidence>
<dbReference type="Proteomes" id="UP000186609">
    <property type="component" value="Chromosome"/>
</dbReference>
<keyword evidence="1" id="KW-0732">Signal</keyword>
<dbReference type="RefSeq" id="WP_076202045.1">
    <property type="nucleotide sequence ID" value="NZ_CP019236.1"/>
</dbReference>
<evidence type="ECO:0000256" key="1">
    <source>
        <dbReference type="SAM" id="SignalP"/>
    </source>
</evidence>
<dbReference type="OrthoDB" id="8592387at2"/>
<gene>
    <name evidence="2" type="ORF">RD110_22160</name>
</gene>
<evidence type="ECO:0000313" key="3">
    <source>
        <dbReference type="Proteomes" id="UP000186609"/>
    </source>
</evidence>
<organism evidence="2 3">
    <name type="scientific">Rhodoferax koreensis</name>
    <dbReference type="NCBI Taxonomy" id="1842727"/>
    <lineage>
        <taxon>Bacteria</taxon>
        <taxon>Pseudomonadati</taxon>
        <taxon>Pseudomonadota</taxon>
        <taxon>Betaproteobacteria</taxon>
        <taxon>Burkholderiales</taxon>
        <taxon>Comamonadaceae</taxon>
        <taxon>Rhodoferax</taxon>
    </lineage>
</organism>
<protein>
    <submittedName>
        <fullName evidence="2">Uncharacterized protein</fullName>
    </submittedName>
</protein>
<proteinExistence type="predicted"/>
<feature type="chain" id="PRO_5012749436" evidence="1">
    <location>
        <begin position="26"/>
        <end position="127"/>
    </location>
</feature>
<accession>A0A1P8K0P5</accession>
<dbReference type="EMBL" id="CP019236">
    <property type="protein sequence ID" value="APW39577.1"/>
    <property type="molecule type" value="Genomic_DNA"/>
</dbReference>
<dbReference type="AlphaFoldDB" id="A0A1P8K0P5"/>
<reference evidence="2 3" key="1">
    <citation type="submission" date="2017-01" db="EMBL/GenBank/DDBJ databases">
        <authorList>
            <person name="Mah S.A."/>
            <person name="Swanson W.J."/>
            <person name="Moy G.W."/>
            <person name="Vacquier V.D."/>
        </authorList>
    </citation>
    <scope>NUCLEOTIDE SEQUENCE [LARGE SCALE GENOMIC DNA]</scope>
    <source>
        <strain evidence="2 3">DCY110</strain>
    </source>
</reference>
<dbReference type="STRING" id="1842727.RD110_22160"/>